<gene>
    <name evidence="3" type="ORF">ACFQZJ_01750</name>
</gene>
<evidence type="ECO:0000256" key="1">
    <source>
        <dbReference type="SAM" id="SignalP"/>
    </source>
</evidence>
<proteinExistence type="predicted"/>
<feature type="signal peptide" evidence="1">
    <location>
        <begin position="1"/>
        <end position="17"/>
    </location>
</feature>
<evidence type="ECO:0000313" key="3">
    <source>
        <dbReference type="EMBL" id="MFD0796168.1"/>
    </source>
</evidence>
<feature type="chain" id="PRO_5046675575" evidence="1">
    <location>
        <begin position="18"/>
        <end position="163"/>
    </location>
</feature>
<protein>
    <submittedName>
        <fullName evidence="3">DUF6265 family protein</fullName>
    </submittedName>
</protein>
<comment type="caution">
    <text evidence="3">The sequence shown here is derived from an EMBL/GenBank/DDBJ whole genome shotgun (WGS) entry which is preliminary data.</text>
</comment>
<sequence>MKCFLIFLLVSVTTLTAQNTLSLPEGETSPPATIAQIEWMTGHWKGKAFGGITEEIWSPPAAGTMMFVFRLISDNEIGFYELGHVRELAGSLIFELKHFGADLKGWEEKDEVQRFKFIKAEENRLYFEGFTFERISDQEINIYGLIGNEDGSAEEMKFNYKRT</sequence>
<name>A0ABW3B089_9FLAO</name>
<keyword evidence="1" id="KW-0732">Signal</keyword>
<keyword evidence="4" id="KW-1185">Reference proteome</keyword>
<accession>A0ABW3B089</accession>
<dbReference type="Pfam" id="PF19780">
    <property type="entry name" value="DUF6265"/>
    <property type="match status" value="1"/>
</dbReference>
<dbReference type="Proteomes" id="UP001597012">
    <property type="component" value="Unassembled WGS sequence"/>
</dbReference>
<reference evidence="4" key="1">
    <citation type="journal article" date="2019" name="Int. J. Syst. Evol. Microbiol.">
        <title>The Global Catalogue of Microorganisms (GCM) 10K type strain sequencing project: providing services to taxonomists for standard genome sequencing and annotation.</title>
        <authorList>
            <consortium name="The Broad Institute Genomics Platform"/>
            <consortium name="The Broad Institute Genome Sequencing Center for Infectious Disease"/>
            <person name="Wu L."/>
            <person name="Ma J."/>
        </authorList>
    </citation>
    <scope>NUCLEOTIDE SEQUENCE [LARGE SCALE GENOMIC DNA]</scope>
    <source>
        <strain evidence="4">CCUG 61948</strain>
    </source>
</reference>
<feature type="domain" description="DUF6265" evidence="2">
    <location>
        <begin position="38"/>
        <end position="143"/>
    </location>
</feature>
<evidence type="ECO:0000259" key="2">
    <source>
        <dbReference type="Pfam" id="PF19780"/>
    </source>
</evidence>
<dbReference type="EMBL" id="JBHTHY010000003">
    <property type="protein sequence ID" value="MFD0796168.1"/>
    <property type="molecule type" value="Genomic_DNA"/>
</dbReference>
<evidence type="ECO:0000313" key="4">
    <source>
        <dbReference type="Proteomes" id="UP001597012"/>
    </source>
</evidence>
<dbReference type="RefSeq" id="WP_379931844.1">
    <property type="nucleotide sequence ID" value="NZ_JBHTHY010000003.1"/>
</dbReference>
<dbReference type="InterPro" id="IPR046232">
    <property type="entry name" value="DUF6265"/>
</dbReference>
<organism evidence="3 4">
    <name type="scientific">Maribacter chungangensis</name>
    <dbReference type="NCBI Taxonomy" id="1069117"/>
    <lineage>
        <taxon>Bacteria</taxon>
        <taxon>Pseudomonadati</taxon>
        <taxon>Bacteroidota</taxon>
        <taxon>Flavobacteriia</taxon>
        <taxon>Flavobacteriales</taxon>
        <taxon>Flavobacteriaceae</taxon>
        <taxon>Maribacter</taxon>
    </lineage>
</organism>